<proteinExistence type="predicted"/>
<evidence type="ECO:0000256" key="1">
    <source>
        <dbReference type="SAM" id="MobiDB-lite"/>
    </source>
</evidence>
<accession>A0A8J8NMX1</accession>
<reference evidence="2" key="1">
    <citation type="submission" date="2019-06" db="EMBL/GenBank/DDBJ databases">
        <authorList>
            <person name="Zheng W."/>
        </authorList>
    </citation>
    <scope>NUCLEOTIDE SEQUENCE</scope>
    <source>
        <strain evidence="2">QDHG01</strain>
    </source>
</reference>
<protein>
    <submittedName>
        <fullName evidence="2">Uncharacterized protein</fullName>
    </submittedName>
</protein>
<comment type="caution">
    <text evidence="2">The sequence shown here is derived from an EMBL/GenBank/DDBJ whole genome shotgun (WGS) entry which is preliminary data.</text>
</comment>
<name>A0A8J8NMX1_HALGN</name>
<dbReference type="EMBL" id="RRYP01010655">
    <property type="protein sequence ID" value="TNV78248.1"/>
    <property type="molecule type" value="Genomic_DNA"/>
</dbReference>
<evidence type="ECO:0000313" key="3">
    <source>
        <dbReference type="Proteomes" id="UP000785679"/>
    </source>
</evidence>
<gene>
    <name evidence="2" type="ORF">FGO68_gene7401</name>
</gene>
<dbReference type="AlphaFoldDB" id="A0A8J8NMX1"/>
<organism evidence="2 3">
    <name type="scientific">Halteria grandinella</name>
    <dbReference type="NCBI Taxonomy" id="5974"/>
    <lineage>
        <taxon>Eukaryota</taxon>
        <taxon>Sar</taxon>
        <taxon>Alveolata</taxon>
        <taxon>Ciliophora</taxon>
        <taxon>Intramacronucleata</taxon>
        <taxon>Spirotrichea</taxon>
        <taxon>Stichotrichia</taxon>
        <taxon>Sporadotrichida</taxon>
        <taxon>Halteriidae</taxon>
        <taxon>Halteria</taxon>
    </lineage>
</organism>
<keyword evidence="3" id="KW-1185">Reference proteome</keyword>
<sequence length="330" mass="37765">MSPIQDDASLQSPIGRYRQPSRGRQRPRQLSNLQVLHLFNVCSLPTTTQWLSGTAFSLRHGTSNSQSRVPGYDQPDPNSLRGGLGTLINRDPRYPPDQSVKFKSTNAFLTNAGMGGYAATRRIDVAGSGGDGHDGESDSQFANRAADLGEEVKGGDDEDNEVYYFKEEGVLVNAPKQKFQEEDSEFNDIIFRDDVDGTRNIQQIHAQQQTGFLDHQYDFSKRETERRSTVESLATRVDRLESLSTRVDRIEHEQRQIRYQLNDFKISVQAMFTDLVRNLRQDLASFEKRIETTIANTIAKTVRREVQREMRRQQIQKFKRIFNLPYSILI</sequence>
<feature type="region of interest" description="Disordered" evidence="1">
    <location>
        <begin position="1"/>
        <end position="29"/>
    </location>
</feature>
<evidence type="ECO:0000313" key="2">
    <source>
        <dbReference type="EMBL" id="TNV78248.1"/>
    </source>
</evidence>
<dbReference type="Proteomes" id="UP000785679">
    <property type="component" value="Unassembled WGS sequence"/>
</dbReference>